<feature type="compositionally biased region" description="Basic residues" evidence="1">
    <location>
        <begin position="167"/>
        <end position="178"/>
    </location>
</feature>
<reference evidence="2 3" key="1">
    <citation type="journal article" date="2018" name="PLoS Genet.">
        <title>Population sequencing reveals clonal diversity and ancestral inbreeding in the grapevine cultivar Chardonnay.</title>
        <authorList>
            <person name="Roach M.J."/>
            <person name="Johnson D.L."/>
            <person name="Bohlmann J."/>
            <person name="van Vuuren H.J."/>
            <person name="Jones S.J."/>
            <person name="Pretorius I.S."/>
            <person name="Schmidt S.A."/>
            <person name="Borneman A.R."/>
        </authorList>
    </citation>
    <scope>NUCLEOTIDE SEQUENCE [LARGE SCALE GENOMIC DNA]</scope>
    <source>
        <strain evidence="3">cv. Chardonnay</strain>
        <tissue evidence="2">Leaf</tissue>
    </source>
</reference>
<protein>
    <submittedName>
        <fullName evidence="2">Serine/threonine-protein phosphatase 7 long form-like</fullName>
    </submittedName>
</protein>
<evidence type="ECO:0000313" key="3">
    <source>
        <dbReference type="Proteomes" id="UP000288805"/>
    </source>
</evidence>
<gene>
    <name evidence="2" type="primary">MAIL3_95</name>
    <name evidence="2" type="ORF">CK203_073848</name>
</gene>
<name>A0A438DJB7_VITVI</name>
<evidence type="ECO:0000256" key="1">
    <source>
        <dbReference type="SAM" id="MobiDB-lite"/>
    </source>
</evidence>
<organism evidence="2 3">
    <name type="scientific">Vitis vinifera</name>
    <name type="common">Grape</name>
    <dbReference type="NCBI Taxonomy" id="29760"/>
    <lineage>
        <taxon>Eukaryota</taxon>
        <taxon>Viridiplantae</taxon>
        <taxon>Streptophyta</taxon>
        <taxon>Embryophyta</taxon>
        <taxon>Tracheophyta</taxon>
        <taxon>Spermatophyta</taxon>
        <taxon>Magnoliopsida</taxon>
        <taxon>eudicotyledons</taxon>
        <taxon>Gunneridae</taxon>
        <taxon>Pentapetalae</taxon>
        <taxon>rosids</taxon>
        <taxon>Vitales</taxon>
        <taxon>Vitaceae</taxon>
        <taxon>Viteae</taxon>
        <taxon>Vitis</taxon>
    </lineage>
</organism>
<dbReference type="AlphaFoldDB" id="A0A438DJB7"/>
<accession>A0A438DJB7</accession>
<comment type="caution">
    <text evidence="2">The sequence shown here is derived from an EMBL/GenBank/DDBJ whole genome shotgun (WGS) entry which is preliminary data.</text>
</comment>
<evidence type="ECO:0000313" key="2">
    <source>
        <dbReference type="EMBL" id="RVW35551.1"/>
    </source>
</evidence>
<feature type="region of interest" description="Disordered" evidence="1">
    <location>
        <begin position="149"/>
        <end position="178"/>
    </location>
</feature>
<sequence>MNVLAQYRHHLDRLTPDQQFGFRQGIPQPCHNESILHKCDLRSRHDVDWSTRYKNYIQRWTSKREHIARGKMAIGSLGYHDPYMVWYCSITIQFLTQIGSFHELLTTSIHQRYDTAAPNDLHICRLCTTVLEAIHEMNRLDAPFSVDVTTQPQPQSGHVRPIGRGPGMRKIRHTPVVA</sequence>
<proteinExistence type="predicted"/>
<dbReference type="Proteomes" id="UP000288805">
    <property type="component" value="Unassembled WGS sequence"/>
</dbReference>
<dbReference type="EMBL" id="QGNW01001602">
    <property type="protein sequence ID" value="RVW35551.1"/>
    <property type="molecule type" value="Genomic_DNA"/>
</dbReference>